<dbReference type="Gene3D" id="2.60.40.10">
    <property type="entry name" value="Immunoglobulins"/>
    <property type="match status" value="3"/>
</dbReference>
<organism evidence="8 9">
    <name type="scientific">Elysia marginata</name>
    <dbReference type="NCBI Taxonomy" id="1093978"/>
    <lineage>
        <taxon>Eukaryota</taxon>
        <taxon>Metazoa</taxon>
        <taxon>Spiralia</taxon>
        <taxon>Lophotrochozoa</taxon>
        <taxon>Mollusca</taxon>
        <taxon>Gastropoda</taxon>
        <taxon>Heterobranchia</taxon>
        <taxon>Euthyneura</taxon>
        <taxon>Panpulmonata</taxon>
        <taxon>Sacoglossa</taxon>
        <taxon>Placobranchoidea</taxon>
        <taxon>Plakobranchidae</taxon>
        <taxon>Elysia</taxon>
    </lineage>
</organism>
<evidence type="ECO:0000256" key="1">
    <source>
        <dbReference type="ARBA" id="ARBA00004479"/>
    </source>
</evidence>
<comment type="caution">
    <text evidence="8">The sequence shown here is derived from an EMBL/GenBank/DDBJ whole genome shotgun (WGS) entry which is preliminary data.</text>
</comment>
<sequence length="1914" mass="216606">MFLNAEDELTRVTWYHLAPPISTTPLEIFTLDPTREHPSYFFSAKWAGRGILQPMGDAASSVTIVLPARYVTRKDAGRYRCQMQSLMSGGFGDVQVTVHYGPGTSLMVSPSGRVQKEEGAELTLSCSAICDPHCNYKWYKAGRTISNSPAVHVMSLSRDDAGLYACQAANSAGSSVKPVDVRVRFAAHVTALSLTTRRNDATGSAINKHKTPEIFQDLSNSTDKVPLTISKNHFGNSLRQFTVTLVCNVSGWPEPMIKWGIHQEPFESVPNSFRSNTPRFRSIDHRWSFTEKSGIAVLTDATCLDNGNYSCFTYNNDSPSLKTLPVTFSKQTARLDLPCPPVVIRDPSILPSSFSGDAPTQIKANSGLTGFVKEKINKDLCESNPAPIEIDGDTEVIVAKFNATIFIQICFVSNPKPALKFWRLPSENANNVPADRRDLFKVNLIDHGTFKEPVPTSPKAFRNDRVSIPNSLFNKTSKSINVSHVAETDYYISYDNAKLNELKQDDYLLKDEANSEGVEFLRERLNITLKDKHYVMETPVNCLNSTHSGLCVVKINFTVTSPIQYGCYELTAKNTHGEARKKYCVVSRQAPLPPNSFRLDNVSWASACFSWEASFDGGATQTFHLCYKKLFDVLNNSTNSRTVEDQNETENVCVTVPSGDNSDSSNKGEKAYWSDFDMRRYSHCFSTLTLSSRYEATIFSSNQYGKSKLSNKISFITKLRNIWITPKSVLSFLSSALPLDSKEHLSPTGETTTQIAHPETYTEVTTQSDVWKTKRRPSEPRPSTFSTRDAVNDGLEPGHTHQHQEVYHPNRSDDDTNWEHEEIKDNQRAHDDEDDFLEELLFDEDDFIYGKINDIRFFQLFDVHHLMRSGYDDEDFHRSSDDIVLTSANDSLSKDQQAHQNKQKLPPLHLQKLILRYSRPHAKIRAIKTEIGLQNLSFDTFSTPWPSLKNLDFLTTTISHVYRDKDLTLPPLVKKYKLLAIIGAAGTAVTVLGVVLSLFFLRVWRRHRRLERLKQRYQQRIMEQASGRGRYPAVEIEDANSARNRLSSLRDRNTSTGFNLQAFPMLLPSHDVRQLAQVPTHQSQRQSITCISNENAFYSSPSPSFQVPMPRRQKEDTNLSQRQLRPTSSTPAIDKGINQLTKVKGEGRTSASFSASSSPIRTKSHNNVPTITIAEDCGFSVKHPRLSFFPSYLDLQSNDHDHLRPPSHHSSYSSVRQGSPLLRLDSSSSGATANYFNLYEGLASKSSRSRSPSNVYDPLTFEAGPRSNPPSRRDSCVVKARHGAAENDINKPVYAADNYKALSVKSTAEDVNFVSNKTNRTSFHRPPSPQIDDISESGVDTGSRISRGMEPKATPEHQTRSLIDQPSTVSNYERIFRQSPVFSSERKMRKPRTSFEMKNLFSLSLPRNTQKTSRSNPSWSSITRFELNPSRKKENASPCPQQLSDHRSAELTKQVNQEISTRNLSRVPLPPVSNLDREEGLDEPIYADIDDNIDNNNSACHANRDGNSFNNNNINNSTNTKTNSIMNNDTSSDFALRPPIHLSRHLPIPSRFDPPTPQTYESFVSLGAISSEHLTQKLRLSESKVPPACAPSGHQRLPDIMLCADKGYLTLGSSQTFCTTPLAVVFIVNKTPQDSSDFFTQMNFLRGVAERLSQPNTSISLFVFDQVLDGEFVFWWSFQSVRKEDFSQKMLYARANKTLRVKEAAQFFHSPDTARSLIISLDVRLPVMFYLSEYRNTNIKHVELEKNFHRVYIIFTNGPHNLKIQRQFKKQTRAKSIYMSEINTVRLKSSKIFEYRSDTIYKDICRRTTLKELLDRSKAPQFAPYFYRPNLFFEPKPIFKFTKDTTNKDHTCKVLIQNNNFRMTLVSKCDDDFWSINIKPMKNSIMKAQRTCSKYGMSLLTLRSPEETNDVDRD</sequence>
<evidence type="ECO:0000313" key="9">
    <source>
        <dbReference type="Proteomes" id="UP000762676"/>
    </source>
</evidence>
<dbReference type="SUPFAM" id="SSF49265">
    <property type="entry name" value="Fibronectin type III"/>
    <property type="match status" value="1"/>
</dbReference>
<dbReference type="InterPro" id="IPR003599">
    <property type="entry name" value="Ig_sub"/>
</dbReference>
<accession>A0AAV4G2B7</accession>
<keyword evidence="9" id="KW-1185">Reference proteome</keyword>
<feature type="region of interest" description="Disordered" evidence="6">
    <location>
        <begin position="1245"/>
        <end position="1275"/>
    </location>
</feature>
<dbReference type="InterPro" id="IPR013783">
    <property type="entry name" value="Ig-like_fold"/>
</dbReference>
<evidence type="ECO:0000256" key="5">
    <source>
        <dbReference type="ARBA" id="ARBA00023319"/>
    </source>
</evidence>
<evidence type="ECO:0000256" key="3">
    <source>
        <dbReference type="ARBA" id="ARBA00023157"/>
    </source>
</evidence>
<keyword evidence="5" id="KW-0393">Immunoglobulin domain</keyword>
<evidence type="ECO:0000256" key="4">
    <source>
        <dbReference type="ARBA" id="ARBA00023180"/>
    </source>
</evidence>
<feature type="region of interest" description="Disordered" evidence="6">
    <location>
        <begin position="762"/>
        <end position="817"/>
    </location>
</feature>
<reference evidence="8 9" key="1">
    <citation type="journal article" date="2021" name="Elife">
        <title>Chloroplast acquisition without the gene transfer in kleptoplastic sea slugs, Plakobranchus ocellatus.</title>
        <authorList>
            <person name="Maeda T."/>
            <person name="Takahashi S."/>
            <person name="Yoshida T."/>
            <person name="Shimamura S."/>
            <person name="Takaki Y."/>
            <person name="Nagai Y."/>
            <person name="Toyoda A."/>
            <person name="Suzuki Y."/>
            <person name="Arimoto A."/>
            <person name="Ishii H."/>
            <person name="Satoh N."/>
            <person name="Nishiyama T."/>
            <person name="Hasebe M."/>
            <person name="Maruyama T."/>
            <person name="Minagawa J."/>
            <person name="Obokata J."/>
            <person name="Shigenobu S."/>
        </authorList>
    </citation>
    <scope>NUCLEOTIDE SEQUENCE [LARGE SCALE GENOMIC DNA]</scope>
</reference>
<keyword evidence="3" id="KW-1015">Disulfide bond</keyword>
<comment type="subcellular location">
    <subcellularLocation>
        <location evidence="1">Membrane</location>
        <topology evidence="1">Single-pass type I membrane protein</topology>
    </subcellularLocation>
</comment>
<dbReference type="InterPro" id="IPR051275">
    <property type="entry name" value="Cell_adhesion_signaling"/>
</dbReference>
<dbReference type="SMART" id="SM00408">
    <property type="entry name" value="IGc2"/>
    <property type="match status" value="2"/>
</dbReference>
<evidence type="ECO:0000256" key="6">
    <source>
        <dbReference type="SAM" id="MobiDB-lite"/>
    </source>
</evidence>
<evidence type="ECO:0000256" key="2">
    <source>
        <dbReference type="ARBA" id="ARBA00023136"/>
    </source>
</evidence>
<dbReference type="EMBL" id="BMAT01001114">
    <property type="protein sequence ID" value="GFR79822.1"/>
    <property type="molecule type" value="Genomic_DNA"/>
</dbReference>
<dbReference type="InterPro" id="IPR007110">
    <property type="entry name" value="Ig-like_dom"/>
</dbReference>
<dbReference type="Pfam" id="PF13895">
    <property type="entry name" value="Ig_2"/>
    <property type="match status" value="1"/>
</dbReference>
<keyword evidence="4" id="KW-0325">Glycoprotein</keyword>
<dbReference type="SUPFAM" id="SSF48726">
    <property type="entry name" value="Immunoglobulin"/>
    <property type="match status" value="2"/>
</dbReference>
<proteinExistence type="predicted"/>
<gene>
    <name evidence="8" type="ORF">ElyMa_000564800</name>
</gene>
<keyword evidence="2" id="KW-0472">Membrane</keyword>
<dbReference type="GO" id="GO:0016020">
    <property type="term" value="C:membrane"/>
    <property type="evidence" value="ECO:0007669"/>
    <property type="project" value="UniProtKB-SubCell"/>
</dbReference>
<feature type="region of interest" description="Disordered" evidence="6">
    <location>
        <begin position="1100"/>
        <end position="1133"/>
    </location>
</feature>
<feature type="domain" description="Ig-like" evidence="7">
    <location>
        <begin position="212"/>
        <end position="327"/>
    </location>
</feature>
<evidence type="ECO:0000313" key="8">
    <source>
        <dbReference type="EMBL" id="GFR79822.1"/>
    </source>
</evidence>
<dbReference type="SMART" id="SM00409">
    <property type="entry name" value="IG"/>
    <property type="match status" value="3"/>
</dbReference>
<dbReference type="InterPro" id="IPR003598">
    <property type="entry name" value="Ig_sub2"/>
</dbReference>
<dbReference type="InterPro" id="IPR036179">
    <property type="entry name" value="Ig-like_dom_sf"/>
</dbReference>
<protein>
    <submittedName>
        <fullName evidence="8">Carcinoembryonic antigen-related cell adhesion molecule 1</fullName>
    </submittedName>
</protein>
<feature type="domain" description="Ig-like" evidence="7">
    <location>
        <begin position="102"/>
        <end position="182"/>
    </location>
</feature>
<feature type="compositionally biased region" description="Basic and acidic residues" evidence="6">
    <location>
        <begin position="796"/>
        <end position="817"/>
    </location>
</feature>
<dbReference type="InterPro" id="IPR036116">
    <property type="entry name" value="FN3_sf"/>
</dbReference>
<dbReference type="PROSITE" id="PS50835">
    <property type="entry name" value="IG_LIKE"/>
    <property type="match status" value="2"/>
</dbReference>
<feature type="region of interest" description="Disordered" evidence="6">
    <location>
        <begin position="1318"/>
        <end position="1342"/>
    </location>
</feature>
<feature type="compositionally biased region" description="Polar residues" evidence="6">
    <location>
        <begin position="1118"/>
        <end position="1131"/>
    </location>
</feature>
<evidence type="ECO:0000259" key="7">
    <source>
        <dbReference type="PROSITE" id="PS50835"/>
    </source>
</evidence>
<name>A0AAV4G2B7_9GAST</name>
<feature type="region of interest" description="Disordered" evidence="6">
    <location>
        <begin position="1427"/>
        <end position="1456"/>
    </location>
</feature>
<dbReference type="Proteomes" id="UP000762676">
    <property type="component" value="Unassembled WGS sequence"/>
</dbReference>
<feature type="region of interest" description="Disordered" evidence="6">
    <location>
        <begin position="1145"/>
        <end position="1164"/>
    </location>
</feature>
<dbReference type="PANTHER" id="PTHR11640">
    <property type="entry name" value="NEPHRIN"/>
    <property type="match status" value="1"/>
</dbReference>